<gene>
    <name evidence="1" type="ORF">DMENIID0003_10300</name>
    <name evidence="2" type="ORF">DMENIID0003_11630</name>
</gene>
<dbReference type="PANTHER" id="PTHR37319:SF1">
    <property type="entry name" value="TRANSPOSASE TN5 DIMERISATION DOMAIN-CONTAINING PROTEIN"/>
    <property type="match status" value="1"/>
</dbReference>
<evidence type="ECO:0000313" key="1">
    <source>
        <dbReference type="EMBL" id="BFD47956.1"/>
    </source>
</evidence>
<dbReference type="Gene3D" id="3.90.350.10">
    <property type="entry name" value="Transposase Inhibitor Protein From Tn5, Chain A, domain 1"/>
    <property type="match status" value="1"/>
</dbReference>
<dbReference type="PANTHER" id="PTHR37319">
    <property type="entry name" value="TRANSPOSASE"/>
    <property type="match status" value="1"/>
</dbReference>
<evidence type="ECO:0008006" key="3">
    <source>
        <dbReference type="Google" id="ProtNLM"/>
    </source>
</evidence>
<dbReference type="InterPro" id="IPR012337">
    <property type="entry name" value="RNaseH-like_sf"/>
</dbReference>
<protein>
    <recommendedName>
        <fullName evidence="3">Transposase</fullName>
    </recommendedName>
</protein>
<dbReference type="SUPFAM" id="SSF53098">
    <property type="entry name" value="Ribonuclease H-like"/>
    <property type="match status" value="1"/>
</dbReference>
<reference evidence="1" key="1">
    <citation type="submission" date="2024-01" db="EMBL/GenBank/DDBJ databases">
        <title>Sequencing the genomes of a sandfly, Sergentomyia squamirostris, and its two endosymbionts.</title>
        <authorList>
            <person name="Itokawa K."/>
            <person name="Sanjoba C."/>
        </authorList>
    </citation>
    <scope>NUCLEOTIDE SEQUENCE</scope>
    <source>
        <strain evidence="1">WSSQ</strain>
    </source>
</reference>
<proteinExistence type="predicted"/>
<evidence type="ECO:0000313" key="2">
    <source>
        <dbReference type="EMBL" id="BFD48089.1"/>
    </source>
</evidence>
<dbReference type="AlphaFoldDB" id="A0AAT9GDZ9"/>
<dbReference type="EMBL" id="AP029172">
    <property type="protein sequence ID" value="BFD48089.1"/>
    <property type="molecule type" value="Genomic_DNA"/>
</dbReference>
<name>A0AAT9GDZ9_9RICK</name>
<sequence>MHTALAVSIEGLVLGILDQKVYSRPEETENLKKKSDRIEDKESVKWLETLRKTNNIIDPTQTETITVCDREADIYDFFELAHSLNSAVLVRACRDRAVNRKSRYPEKGEQKLWAFIKSSHCAGTVEVEVPVKDNKPKRTARLEVRFGKFMMNPSKNNIRHKTEELPKLPLYAVYVVEKTPLPLKKTARMDAINESFS</sequence>
<organism evidence="1">
    <name type="scientific">Wolbachia endosymbiont of Sergentomyia squamirostris</name>
    <dbReference type="NCBI Taxonomy" id="3113640"/>
    <lineage>
        <taxon>Bacteria</taxon>
        <taxon>Pseudomonadati</taxon>
        <taxon>Pseudomonadota</taxon>
        <taxon>Alphaproteobacteria</taxon>
        <taxon>Rickettsiales</taxon>
        <taxon>Anaplasmataceae</taxon>
        <taxon>Wolbachieae</taxon>
        <taxon>Wolbachia</taxon>
    </lineage>
</organism>
<dbReference type="InterPro" id="IPR047768">
    <property type="entry name" value="Tn5p-like"/>
</dbReference>
<dbReference type="InterPro" id="IPR054836">
    <property type="entry name" value="Tn5_transposase"/>
</dbReference>
<accession>A0AAT9GDZ9</accession>
<dbReference type="EMBL" id="AP029172">
    <property type="protein sequence ID" value="BFD47956.1"/>
    <property type="molecule type" value="Genomic_DNA"/>
</dbReference>
<dbReference type="NCBIfam" id="NF033590">
    <property type="entry name" value="transpos_IS4_3"/>
    <property type="match status" value="1"/>
</dbReference>